<keyword evidence="3" id="KW-1185">Reference proteome</keyword>
<dbReference type="Proteomes" id="UP000015106">
    <property type="component" value="Chromosome 7"/>
</dbReference>
<dbReference type="EnsemblPlants" id="TuG1812G0700004673.01.T01">
    <property type="protein sequence ID" value="TuG1812G0700004673.01.T01"/>
    <property type="gene ID" value="TuG1812G0700004673.01"/>
</dbReference>
<reference evidence="3" key="1">
    <citation type="journal article" date="2013" name="Nature">
        <title>Draft genome of the wheat A-genome progenitor Triticum urartu.</title>
        <authorList>
            <person name="Ling H.Q."/>
            <person name="Zhao S."/>
            <person name="Liu D."/>
            <person name="Wang J."/>
            <person name="Sun H."/>
            <person name="Zhang C."/>
            <person name="Fan H."/>
            <person name="Li D."/>
            <person name="Dong L."/>
            <person name="Tao Y."/>
            <person name="Gao C."/>
            <person name="Wu H."/>
            <person name="Li Y."/>
            <person name="Cui Y."/>
            <person name="Guo X."/>
            <person name="Zheng S."/>
            <person name="Wang B."/>
            <person name="Yu K."/>
            <person name="Liang Q."/>
            <person name="Yang W."/>
            <person name="Lou X."/>
            <person name="Chen J."/>
            <person name="Feng M."/>
            <person name="Jian J."/>
            <person name="Zhang X."/>
            <person name="Luo G."/>
            <person name="Jiang Y."/>
            <person name="Liu J."/>
            <person name="Wang Z."/>
            <person name="Sha Y."/>
            <person name="Zhang B."/>
            <person name="Wu H."/>
            <person name="Tang D."/>
            <person name="Shen Q."/>
            <person name="Xue P."/>
            <person name="Zou S."/>
            <person name="Wang X."/>
            <person name="Liu X."/>
            <person name="Wang F."/>
            <person name="Yang Y."/>
            <person name="An X."/>
            <person name="Dong Z."/>
            <person name="Zhang K."/>
            <person name="Zhang X."/>
            <person name="Luo M.C."/>
            <person name="Dvorak J."/>
            <person name="Tong Y."/>
            <person name="Wang J."/>
            <person name="Yang H."/>
            <person name="Li Z."/>
            <person name="Wang D."/>
            <person name="Zhang A."/>
            <person name="Wang J."/>
        </authorList>
    </citation>
    <scope>NUCLEOTIDE SEQUENCE</scope>
    <source>
        <strain evidence="3">cv. G1812</strain>
    </source>
</reference>
<evidence type="ECO:0000256" key="1">
    <source>
        <dbReference type="SAM" id="MobiDB-lite"/>
    </source>
</evidence>
<feature type="compositionally biased region" description="Basic and acidic residues" evidence="1">
    <location>
        <begin position="66"/>
        <end position="81"/>
    </location>
</feature>
<proteinExistence type="predicted"/>
<name>A0A8R7V5G6_TRIUA</name>
<organism evidence="2 3">
    <name type="scientific">Triticum urartu</name>
    <name type="common">Red wild einkorn</name>
    <name type="synonym">Crithodium urartu</name>
    <dbReference type="NCBI Taxonomy" id="4572"/>
    <lineage>
        <taxon>Eukaryota</taxon>
        <taxon>Viridiplantae</taxon>
        <taxon>Streptophyta</taxon>
        <taxon>Embryophyta</taxon>
        <taxon>Tracheophyta</taxon>
        <taxon>Spermatophyta</taxon>
        <taxon>Magnoliopsida</taxon>
        <taxon>Liliopsida</taxon>
        <taxon>Poales</taxon>
        <taxon>Poaceae</taxon>
        <taxon>BOP clade</taxon>
        <taxon>Pooideae</taxon>
        <taxon>Triticodae</taxon>
        <taxon>Triticeae</taxon>
        <taxon>Triticinae</taxon>
        <taxon>Triticum</taxon>
    </lineage>
</organism>
<protein>
    <submittedName>
        <fullName evidence="2">Uncharacterized protein</fullName>
    </submittedName>
</protein>
<accession>A0A8R7V5G6</accession>
<reference evidence="2" key="3">
    <citation type="submission" date="2022-06" db="UniProtKB">
        <authorList>
            <consortium name="EnsemblPlants"/>
        </authorList>
    </citation>
    <scope>IDENTIFICATION</scope>
</reference>
<evidence type="ECO:0000313" key="3">
    <source>
        <dbReference type="Proteomes" id="UP000015106"/>
    </source>
</evidence>
<reference evidence="2" key="2">
    <citation type="submission" date="2018-03" db="EMBL/GenBank/DDBJ databases">
        <title>The Triticum urartu genome reveals the dynamic nature of wheat genome evolution.</title>
        <authorList>
            <person name="Ling H."/>
            <person name="Ma B."/>
            <person name="Shi X."/>
            <person name="Liu H."/>
            <person name="Dong L."/>
            <person name="Sun H."/>
            <person name="Cao Y."/>
            <person name="Gao Q."/>
            <person name="Zheng S."/>
            <person name="Li Y."/>
            <person name="Yu Y."/>
            <person name="Du H."/>
            <person name="Qi M."/>
            <person name="Li Y."/>
            <person name="Yu H."/>
            <person name="Cui Y."/>
            <person name="Wang N."/>
            <person name="Chen C."/>
            <person name="Wu H."/>
            <person name="Zhao Y."/>
            <person name="Zhang J."/>
            <person name="Li Y."/>
            <person name="Zhou W."/>
            <person name="Zhang B."/>
            <person name="Hu W."/>
            <person name="Eijk M."/>
            <person name="Tang J."/>
            <person name="Witsenboer H."/>
            <person name="Zhao S."/>
            <person name="Li Z."/>
            <person name="Zhang A."/>
            <person name="Wang D."/>
            <person name="Liang C."/>
        </authorList>
    </citation>
    <scope>NUCLEOTIDE SEQUENCE [LARGE SCALE GENOMIC DNA]</scope>
    <source>
        <strain evidence="2">cv. G1812</strain>
    </source>
</reference>
<dbReference type="AlphaFoldDB" id="A0A8R7V5G6"/>
<evidence type="ECO:0000313" key="2">
    <source>
        <dbReference type="EnsemblPlants" id="TuG1812G0700004673.01.T01"/>
    </source>
</evidence>
<dbReference type="Gramene" id="TuG1812G0700004673.01.T01">
    <property type="protein sequence ID" value="TuG1812G0700004673.01.T01"/>
    <property type="gene ID" value="TuG1812G0700004673.01"/>
</dbReference>
<feature type="region of interest" description="Disordered" evidence="1">
    <location>
        <begin position="57"/>
        <end position="81"/>
    </location>
</feature>
<sequence length="81" mass="8705">MQGFRMASNNARGNEERATARCSDANLYGGVNVLPGDGLESQFYSKETHTDAVNLSVKKGPNKLHPHNDAMARADVIKSGS</sequence>